<gene>
    <name evidence="2" type="ORF">EDE15_0506</name>
</gene>
<dbReference type="Proteomes" id="UP000269669">
    <property type="component" value="Unassembled WGS sequence"/>
</dbReference>
<accession>A0A3R9Q8A3</accession>
<dbReference type="SUPFAM" id="SSF56925">
    <property type="entry name" value="OMPA-like"/>
    <property type="match status" value="1"/>
</dbReference>
<dbReference type="RefSeq" id="WP_125483823.1">
    <property type="nucleotide sequence ID" value="NZ_RSDW01000001.1"/>
</dbReference>
<keyword evidence="3" id="KW-1185">Reference proteome</keyword>
<reference evidence="2 3" key="1">
    <citation type="submission" date="2018-12" db="EMBL/GenBank/DDBJ databases">
        <title>Sequencing of bacterial isolates from soil warming experiment in Harvard Forest, Massachusetts, USA.</title>
        <authorList>
            <person name="Deangelis K."/>
        </authorList>
    </citation>
    <scope>NUCLEOTIDE SEQUENCE [LARGE SCALE GENOMIC DNA]</scope>
    <source>
        <strain evidence="2 3">EB153</strain>
    </source>
</reference>
<dbReference type="AlphaFoldDB" id="A0A3R9Q8A3"/>
<dbReference type="Pfam" id="PF09411">
    <property type="entry name" value="PagL"/>
    <property type="match status" value="1"/>
</dbReference>
<feature type="signal peptide" evidence="1">
    <location>
        <begin position="1"/>
        <end position="21"/>
    </location>
</feature>
<dbReference type="OrthoDB" id="9810217at2"/>
<name>A0A3R9Q8A3_9BACT</name>
<evidence type="ECO:0000313" key="2">
    <source>
        <dbReference type="EMBL" id="RSL15033.1"/>
    </source>
</evidence>
<keyword evidence="1" id="KW-0732">Signal</keyword>
<proteinExistence type="predicted"/>
<sequence>MKPSAFATFVLLFLVVSIAHAQAGEASGFTRKNTFTVFTEYSNNSSHILMGVSENRKLAAFGGSYARRLWMFRSGDLRYIAEIRPVLMVSDPVFQITYVFTPVSPPGPPSASTSSSESYLACKPSSSQQTIQDPTQSYSVVETTTCGRRWTYSQGFSPVGLQYGFRPRHGIQPFVSSTAGYIFSTRPIPTSQAGSFNFTFDFGAGIEFFHNRTRSIQVEYRFHHISNHYTADVNPGIDNGVLKLSYAFGR</sequence>
<protein>
    <submittedName>
        <fullName evidence="2">Lipid A 3-O-deacylase PagL</fullName>
    </submittedName>
</protein>
<comment type="caution">
    <text evidence="2">The sequence shown here is derived from an EMBL/GenBank/DDBJ whole genome shotgun (WGS) entry which is preliminary data.</text>
</comment>
<dbReference type="Gene3D" id="2.40.160.20">
    <property type="match status" value="1"/>
</dbReference>
<feature type="chain" id="PRO_5018787641" evidence="1">
    <location>
        <begin position="22"/>
        <end position="250"/>
    </location>
</feature>
<organism evidence="2 3">
    <name type="scientific">Edaphobacter aggregans</name>
    <dbReference type="NCBI Taxonomy" id="570835"/>
    <lineage>
        <taxon>Bacteria</taxon>
        <taxon>Pseudomonadati</taxon>
        <taxon>Acidobacteriota</taxon>
        <taxon>Terriglobia</taxon>
        <taxon>Terriglobales</taxon>
        <taxon>Acidobacteriaceae</taxon>
        <taxon>Edaphobacter</taxon>
    </lineage>
</organism>
<dbReference type="InterPro" id="IPR011250">
    <property type="entry name" value="OMP/PagP_B-barrel"/>
</dbReference>
<dbReference type="InterPro" id="IPR018550">
    <property type="entry name" value="Lipid-A_deacylase-rel"/>
</dbReference>
<evidence type="ECO:0000256" key="1">
    <source>
        <dbReference type="SAM" id="SignalP"/>
    </source>
</evidence>
<dbReference type="EMBL" id="RSDW01000001">
    <property type="protein sequence ID" value="RSL15033.1"/>
    <property type="molecule type" value="Genomic_DNA"/>
</dbReference>
<evidence type="ECO:0000313" key="3">
    <source>
        <dbReference type="Proteomes" id="UP000269669"/>
    </source>
</evidence>